<dbReference type="AlphaFoldDB" id="A0A679C3V5"/>
<accession>A0A679C3V5</accession>
<organism evidence="1">
    <name type="scientific">Enterococcus faecium</name>
    <name type="common">Streptococcus faecium</name>
    <dbReference type="NCBI Taxonomy" id="1352"/>
    <lineage>
        <taxon>Bacteria</taxon>
        <taxon>Bacillati</taxon>
        <taxon>Bacillota</taxon>
        <taxon>Bacilli</taxon>
        <taxon>Lactobacillales</taxon>
        <taxon>Enterococcaceae</taxon>
        <taxon>Enterococcus</taxon>
    </lineage>
</organism>
<sequence>MKVLHNQTNAKAGQMSIVLENLSITKDKISAVLKRRWLACYMLYDWNYRHAEHTFATNEMERFQKAIKTLNRHPCTASELDQKLTKAYNRVLMEDVESFIRQHMKVWSADRTVVELEIARAEAEMLQC</sequence>
<dbReference type="EMBL" id="LC467712">
    <property type="protein sequence ID" value="BBI93245.1"/>
    <property type="molecule type" value="Genomic_DNA"/>
</dbReference>
<proteinExistence type="predicted"/>
<protein>
    <submittedName>
        <fullName evidence="1">Uncharacterized protein</fullName>
    </submittedName>
</protein>
<evidence type="ECO:0000313" key="1">
    <source>
        <dbReference type="EMBL" id="BBI93245.1"/>
    </source>
</evidence>
<name>A0A679C3V5_ENTFC</name>
<reference evidence="1" key="1">
    <citation type="submission" date="2019-03" db="EMBL/GenBank/DDBJ databases">
        <title>Molecular characterization of the VanD-type vancomycin-resistant Enterococcus faecium clinical isolates from a patient after vancomycin therapy.</title>
        <authorList>
            <person name="Hashimoto Y."/>
            <person name="Hisatsune J."/>
            <person name="Nomura T."/>
            <person name="Hirakawa H."/>
            <person name="Kojima N."/>
            <person name="Ono Y."/>
            <person name="Hasegawa Y."/>
            <person name="Tanimoto K."/>
            <person name="Sugai M."/>
            <person name="Tomita H."/>
        </authorList>
    </citation>
    <scope>NUCLEOTIDE SEQUENCE</scope>
    <source>
        <strain evidence="1">AA620</strain>
    </source>
</reference>